<gene>
    <name evidence="2" type="ORF">SAMN05443636_0968</name>
</gene>
<protein>
    <recommendedName>
        <fullName evidence="1">C2H2-type domain-containing protein</fullName>
    </recommendedName>
</protein>
<dbReference type="AlphaFoldDB" id="A0A1M5MCZ1"/>
<evidence type="ECO:0000313" key="2">
    <source>
        <dbReference type="EMBL" id="SHG75096.1"/>
    </source>
</evidence>
<name>A0A1M5MCZ1_9EURY</name>
<proteinExistence type="predicted"/>
<dbReference type="InterPro" id="IPR013087">
    <property type="entry name" value="Znf_C2H2_type"/>
</dbReference>
<dbReference type="EMBL" id="FQWV01000002">
    <property type="protein sequence ID" value="SHG75096.1"/>
    <property type="molecule type" value="Genomic_DNA"/>
</dbReference>
<dbReference type="InterPro" id="IPR036236">
    <property type="entry name" value="Znf_C2H2_sf"/>
</dbReference>
<organism evidence="2 3">
    <name type="scientific">Halobaculum gomorrense</name>
    <dbReference type="NCBI Taxonomy" id="43928"/>
    <lineage>
        <taxon>Archaea</taxon>
        <taxon>Methanobacteriati</taxon>
        <taxon>Methanobacteriota</taxon>
        <taxon>Stenosarchaea group</taxon>
        <taxon>Halobacteria</taxon>
        <taxon>Halobacteriales</taxon>
        <taxon>Haloferacaceae</taxon>
        <taxon>Halobaculum</taxon>
    </lineage>
</organism>
<sequence length="35" mass="3923">MSLTGSDRVFCHDCGRGFDSAAELERHVREKQIDG</sequence>
<evidence type="ECO:0000259" key="1">
    <source>
        <dbReference type="PROSITE" id="PS50157"/>
    </source>
</evidence>
<dbReference type="PROSITE" id="PS50157">
    <property type="entry name" value="ZINC_FINGER_C2H2_2"/>
    <property type="match status" value="1"/>
</dbReference>
<evidence type="ECO:0000313" key="3">
    <source>
        <dbReference type="Proteomes" id="UP000184357"/>
    </source>
</evidence>
<keyword evidence="3" id="KW-1185">Reference proteome</keyword>
<dbReference type="SUPFAM" id="SSF57667">
    <property type="entry name" value="beta-beta-alpha zinc fingers"/>
    <property type="match status" value="1"/>
</dbReference>
<reference evidence="2 3" key="1">
    <citation type="submission" date="2016-11" db="EMBL/GenBank/DDBJ databases">
        <authorList>
            <person name="Jaros S."/>
            <person name="Januszkiewicz K."/>
            <person name="Wedrychowicz H."/>
        </authorList>
    </citation>
    <scope>NUCLEOTIDE SEQUENCE [LARGE SCALE GENOMIC DNA]</scope>
    <source>
        <strain evidence="2 3">DSM 9297</strain>
    </source>
</reference>
<feature type="domain" description="C2H2-type" evidence="1">
    <location>
        <begin position="9"/>
        <end position="35"/>
    </location>
</feature>
<dbReference type="Proteomes" id="UP000184357">
    <property type="component" value="Unassembled WGS sequence"/>
</dbReference>
<accession>A0A1M5MCZ1</accession>